<sequence length="334" mass="34511">MSRIVQYRRIGGPEVLEEAEVPDPEPGDGEVRVAVHAVGLNPIDFKTFGGDLRVVENIQRLIHPVRNGRTPRFPRGVAHDFAGIVEAVGAGGARTASSGGLHVGDAVLGTLRSAPGQVSPRGALATELIAPVGDLTVKPKDMSFEVAASLGVAAQTTCGAFRRLDLQAQDVVVISAAAGGVGSLAVQVAVSRGATVIGIASERNADYLRRLGAIPVAYGDGLLDRLRKAAPSPVTKLFDCYGGDYTGLGFALGLSGHSIGTLVPSPRALLRGAQFTGARHAQPGDLDAVAHLVADGVITVETAGLYPFTLEAVRTAYEELAGGHVRGKLVVSVR</sequence>
<dbReference type="GO" id="GO:0003960">
    <property type="term" value="F:quinone reductase (NADPH) activity"/>
    <property type="evidence" value="ECO:0007669"/>
    <property type="project" value="UniProtKB-EC"/>
</dbReference>
<protein>
    <submittedName>
        <fullName evidence="1">Quinone oxidoreductase 1</fullName>
        <ecNumber evidence="1">1.6.5.5</ecNumber>
    </submittedName>
</protein>
<dbReference type="EC" id="1.6.5.5" evidence="1"/>
<dbReference type="InterPro" id="IPR011032">
    <property type="entry name" value="GroES-like_sf"/>
</dbReference>
<dbReference type="InterPro" id="IPR036291">
    <property type="entry name" value="NAD(P)-bd_dom_sf"/>
</dbReference>
<dbReference type="Gene3D" id="3.90.180.10">
    <property type="entry name" value="Medium-chain alcohol dehydrogenases, catalytic domain"/>
    <property type="match status" value="1"/>
</dbReference>
<evidence type="ECO:0000313" key="2">
    <source>
        <dbReference type="Proteomes" id="UP000268658"/>
    </source>
</evidence>
<dbReference type="SUPFAM" id="SSF50129">
    <property type="entry name" value="GroES-like"/>
    <property type="match status" value="1"/>
</dbReference>
<proteinExistence type="predicted"/>
<organism evidence="1 2">
    <name type="scientific">Actinomyces viscosus</name>
    <dbReference type="NCBI Taxonomy" id="1656"/>
    <lineage>
        <taxon>Bacteria</taxon>
        <taxon>Bacillati</taxon>
        <taxon>Actinomycetota</taxon>
        <taxon>Actinomycetes</taxon>
        <taxon>Actinomycetales</taxon>
        <taxon>Actinomycetaceae</taxon>
        <taxon>Actinomyces</taxon>
    </lineage>
</organism>
<dbReference type="SUPFAM" id="SSF51735">
    <property type="entry name" value="NAD(P)-binding Rossmann-fold domains"/>
    <property type="match status" value="1"/>
</dbReference>
<dbReference type="SMART" id="SM00829">
    <property type="entry name" value="PKS_ER"/>
    <property type="match status" value="1"/>
</dbReference>
<dbReference type="Pfam" id="PF13602">
    <property type="entry name" value="ADH_zinc_N_2"/>
    <property type="match status" value="1"/>
</dbReference>
<dbReference type="RefSeq" id="WP_126413981.1">
    <property type="nucleotide sequence ID" value="NZ_JASPER010000061.1"/>
</dbReference>
<accession>A0A448PKL8</accession>
<dbReference type="InterPro" id="IPR050700">
    <property type="entry name" value="YIM1/Zinc_Alcohol_DH_Fams"/>
</dbReference>
<name>A0A448PKL8_ACTVI</name>
<dbReference type="Gene3D" id="3.40.50.720">
    <property type="entry name" value="NAD(P)-binding Rossmann-like Domain"/>
    <property type="match status" value="1"/>
</dbReference>
<dbReference type="PANTHER" id="PTHR11695">
    <property type="entry name" value="ALCOHOL DEHYDROGENASE RELATED"/>
    <property type="match status" value="1"/>
</dbReference>
<dbReference type="KEGG" id="avc:NCTC10951_01380"/>
<dbReference type="PANTHER" id="PTHR11695:SF294">
    <property type="entry name" value="RETICULON-4-INTERACTING PROTEIN 1, MITOCHONDRIAL"/>
    <property type="match status" value="1"/>
</dbReference>
<dbReference type="Proteomes" id="UP000268658">
    <property type="component" value="Chromosome"/>
</dbReference>
<reference evidence="1 2" key="1">
    <citation type="submission" date="2018-12" db="EMBL/GenBank/DDBJ databases">
        <authorList>
            <consortium name="Pathogen Informatics"/>
        </authorList>
    </citation>
    <scope>NUCLEOTIDE SEQUENCE [LARGE SCALE GENOMIC DNA]</scope>
    <source>
        <strain evidence="1 2">NCTC10951</strain>
    </source>
</reference>
<gene>
    <name evidence="1" type="primary">qorA_2</name>
    <name evidence="1" type="ORF">NCTC10951_01380</name>
</gene>
<evidence type="ECO:0000313" key="1">
    <source>
        <dbReference type="EMBL" id="VEI15862.1"/>
    </source>
</evidence>
<dbReference type="EMBL" id="LR134477">
    <property type="protein sequence ID" value="VEI15862.1"/>
    <property type="molecule type" value="Genomic_DNA"/>
</dbReference>
<dbReference type="InterPro" id="IPR020843">
    <property type="entry name" value="ER"/>
</dbReference>
<dbReference type="CDD" id="cd05289">
    <property type="entry name" value="MDR_like_2"/>
    <property type="match status" value="1"/>
</dbReference>
<dbReference type="Pfam" id="PF08240">
    <property type="entry name" value="ADH_N"/>
    <property type="match status" value="1"/>
</dbReference>
<dbReference type="InterPro" id="IPR013154">
    <property type="entry name" value="ADH-like_N"/>
</dbReference>
<dbReference type="OrthoDB" id="9801186at2"/>
<dbReference type="AlphaFoldDB" id="A0A448PKL8"/>
<keyword evidence="1" id="KW-0560">Oxidoreductase</keyword>